<evidence type="ECO:0000313" key="3">
    <source>
        <dbReference type="WBParaSite" id="BTMF_0000913401-mRNA-1"/>
    </source>
</evidence>
<dbReference type="InterPro" id="IPR002918">
    <property type="entry name" value="Lipase_EstA/Esterase_EstB"/>
</dbReference>
<dbReference type="EMBL" id="UZAG01015846">
    <property type="protein sequence ID" value="VDO23739.1"/>
    <property type="molecule type" value="Genomic_DNA"/>
</dbReference>
<proteinExistence type="predicted"/>
<dbReference type="WBParaSite" id="BTMF_0000913401-mRNA-1">
    <property type="protein sequence ID" value="BTMF_0000913401-mRNA-1"/>
    <property type="gene ID" value="BTMF_0000913401"/>
</dbReference>
<dbReference type="Proteomes" id="UP000280834">
    <property type="component" value="Unassembled WGS sequence"/>
</dbReference>
<dbReference type="InterPro" id="IPR029058">
    <property type="entry name" value="AB_hydrolase_fold"/>
</dbReference>
<dbReference type="PANTHER" id="PTHR32015">
    <property type="entry name" value="FASTING INDUCED LIPASE"/>
    <property type="match status" value="1"/>
</dbReference>
<dbReference type="GO" id="GO:0016298">
    <property type="term" value="F:lipase activity"/>
    <property type="evidence" value="ECO:0007669"/>
    <property type="project" value="TreeGrafter"/>
</dbReference>
<accession>A0A0R3QN49</accession>
<name>A0A0R3QN49_9BILA</name>
<dbReference type="SUPFAM" id="SSF53474">
    <property type="entry name" value="alpha/beta-Hydrolases"/>
    <property type="match status" value="1"/>
</dbReference>
<dbReference type="Gene3D" id="3.40.50.1820">
    <property type="entry name" value="alpha/beta hydrolase"/>
    <property type="match status" value="2"/>
</dbReference>
<dbReference type="AlphaFoldDB" id="A0A0R3QN49"/>
<reference evidence="1 2" key="2">
    <citation type="submission" date="2018-11" db="EMBL/GenBank/DDBJ databases">
        <authorList>
            <consortium name="Pathogen Informatics"/>
        </authorList>
    </citation>
    <scope>NUCLEOTIDE SEQUENCE [LARGE SCALE GENOMIC DNA]</scope>
</reference>
<protein>
    <submittedName>
        <fullName evidence="3">Lipase</fullName>
    </submittedName>
</protein>
<organism evidence="3">
    <name type="scientific">Brugia timori</name>
    <dbReference type="NCBI Taxonomy" id="42155"/>
    <lineage>
        <taxon>Eukaryota</taxon>
        <taxon>Metazoa</taxon>
        <taxon>Ecdysozoa</taxon>
        <taxon>Nematoda</taxon>
        <taxon>Chromadorea</taxon>
        <taxon>Rhabditida</taxon>
        <taxon>Spirurina</taxon>
        <taxon>Spiruromorpha</taxon>
        <taxon>Filarioidea</taxon>
        <taxon>Onchocercidae</taxon>
        <taxon>Brugia</taxon>
    </lineage>
</organism>
<sequence length="322" mass="35571">MLKELLVILFSEVSNAHFTDDFNTWLMEVYGSDVQTTLNRADLGRMGSFGGKQYRDQMLTNDPIVFVHGVSNTAGEQPFIGASYFLAFGYDWSELYATTYANGAISTVFRAFGYDWSELYATTYANGAEGNPMQWAKYTMNCKYVKQIRGLIVAVRLYTGRAVDVIAYSLGVPVARKAILGGLCVDTKENLGNPLTSSIDTFVGIAGPNHGVMLKFGFASVPVCIFNLIPICNQNTGLFSGICPLESSFLKDINSVIGYEGKNIFTIYSKGDQLVGYNICGKITSQITGQHGEKVYNKKDHNETFRDSLPVQLQMILHHIVI</sequence>
<gene>
    <name evidence="1" type="ORF">BTMF_LOCUS7185</name>
</gene>
<reference evidence="3" key="1">
    <citation type="submission" date="2017-02" db="UniProtKB">
        <authorList>
            <consortium name="WormBaseParasite"/>
        </authorList>
    </citation>
    <scope>IDENTIFICATION</scope>
</reference>
<dbReference type="Pfam" id="PF01674">
    <property type="entry name" value="Lipase_2"/>
    <property type="match status" value="1"/>
</dbReference>
<keyword evidence="2" id="KW-1185">Reference proteome</keyword>
<dbReference type="GO" id="GO:0016042">
    <property type="term" value="P:lipid catabolic process"/>
    <property type="evidence" value="ECO:0007669"/>
    <property type="project" value="InterPro"/>
</dbReference>
<evidence type="ECO:0000313" key="1">
    <source>
        <dbReference type="EMBL" id="VDO23739.1"/>
    </source>
</evidence>
<dbReference type="PANTHER" id="PTHR32015:SF5">
    <property type="entry name" value="LIPASE RELATED"/>
    <property type="match status" value="1"/>
</dbReference>
<evidence type="ECO:0000313" key="2">
    <source>
        <dbReference type="Proteomes" id="UP000280834"/>
    </source>
</evidence>